<evidence type="ECO:0000256" key="6">
    <source>
        <dbReference type="ARBA" id="ARBA00022691"/>
    </source>
</evidence>
<dbReference type="PROSITE" id="PS50280">
    <property type="entry name" value="SET"/>
    <property type="match status" value="1"/>
</dbReference>
<dbReference type="PANTHER" id="PTHR46165">
    <property type="entry name" value="SET AND MYND DOMAIN-CONTAINING PROTEIN 4"/>
    <property type="match status" value="1"/>
</dbReference>
<evidence type="ECO:0000256" key="1">
    <source>
        <dbReference type="ARBA" id="ARBA00004123"/>
    </source>
</evidence>
<dbReference type="Gene3D" id="6.10.140.2220">
    <property type="match status" value="1"/>
</dbReference>
<reference evidence="10 11" key="1">
    <citation type="journal article" date="2018" name="Nat. Ecol. Evol.">
        <title>Genomic signatures of mitonuclear coevolution across populations of Tigriopus californicus.</title>
        <authorList>
            <person name="Barreto F.S."/>
            <person name="Watson E.T."/>
            <person name="Lima T.G."/>
            <person name="Willett C.S."/>
            <person name="Edmands S."/>
            <person name="Li W."/>
            <person name="Burton R.S."/>
        </authorList>
    </citation>
    <scope>NUCLEOTIDE SEQUENCE [LARGE SCALE GENOMIC DNA]</scope>
    <source>
        <strain evidence="10 11">San Diego</strain>
    </source>
</reference>
<evidence type="ECO:0000256" key="2">
    <source>
        <dbReference type="ARBA" id="ARBA00004496"/>
    </source>
</evidence>
<feature type="domain" description="SET" evidence="9">
    <location>
        <begin position="279"/>
        <end position="569"/>
    </location>
</feature>
<keyword evidence="3" id="KW-0963">Cytoplasm</keyword>
<dbReference type="PANTHER" id="PTHR46165:SF2">
    <property type="entry name" value="SET AND MYND DOMAIN-CONTAINING PROTEIN 4"/>
    <property type="match status" value="1"/>
</dbReference>
<dbReference type="OMA" id="YTHCSHC"/>
<dbReference type="Gene3D" id="1.10.220.160">
    <property type="match status" value="1"/>
</dbReference>
<dbReference type="Pfam" id="PF00856">
    <property type="entry name" value="SET"/>
    <property type="match status" value="1"/>
</dbReference>
<sequence>MEMTQDVKKQLMALAGMTDESEFEKFVKDMVPEAENTIKQQNRHSPFQLHYIKMLTTIESKGLDEFARWNGDIEKQLQYTFNEINALEEFVDPRNFLKKQESPSETLTTECKSLRDAGNKHYQKKVLDLALQAYSESIMSAPLDDKGKGRDAALGLGNRSAVYFELKEYNQCLDDIAAAFIFGYPIELAYKLWDRQGKCLEAQGFLRDAAKAFKACEESLPQSNLKPSKREELAANIKLTMNSLDLDQCKGIYDPNIVKDIPCPFKIWEAHPKFPHFSDSLNIVFNESQGRHVLATKNIEVGEPVVIEEPISFHLSPFKMATNCSHCFRACGNSVLPSPLLKKAKFCGFRCWKLAMNSYHPVEARFDITEVFYGDDPNSQLSGCLSLAYRAISQKKLAFFLDNKEKLFTTHDKLYGTNPPPGFSYEKDEHYRGLFNLVTHYDQMQIKDRVTIMIRSVVLLKCLKAGGYFGGEPTTQLQLSPDELFIGKLLFHFQCGIQYNLHTIYQVNGVMEPSKRIPLQDIGSGVYPTTLFFNHSCAPNTIRVNQGPRVIIITKSFVKAGEEVTDCYGIHHMSIPRAERQETLRRGYAFECQCQACKKDYPLLASLPNHLTPQVALKLGNTLGKYQKLFHDGKYGKALNICQEYIRKLEHLGVPLPHRNYEIAVIALCSSLWAMAKDC</sequence>
<proteinExistence type="predicted"/>
<keyword evidence="11" id="KW-1185">Reference proteome</keyword>
<keyword evidence="5" id="KW-0808">Transferase</keyword>
<name>A0A553P854_TIGCA</name>
<keyword evidence="4" id="KW-0489">Methyltransferase</keyword>
<gene>
    <name evidence="10" type="ORF">TCAL_06026</name>
</gene>
<comment type="subcellular location">
    <subcellularLocation>
        <location evidence="2">Cytoplasm</location>
    </subcellularLocation>
    <subcellularLocation>
        <location evidence="1">Nucleus</location>
    </subcellularLocation>
</comment>
<evidence type="ECO:0000313" key="10">
    <source>
        <dbReference type="EMBL" id="TRY73863.1"/>
    </source>
</evidence>
<comment type="caution">
    <text evidence="10">The sequence shown here is derived from an EMBL/GenBank/DDBJ whole genome shotgun (WGS) entry which is preliminary data.</text>
</comment>
<dbReference type="GO" id="GO:0008757">
    <property type="term" value="F:S-adenosylmethionine-dependent methyltransferase activity"/>
    <property type="evidence" value="ECO:0007669"/>
    <property type="project" value="UniProtKB-ARBA"/>
</dbReference>
<dbReference type="GO" id="GO:0005634">
    <property type="term" value="C:nucleus"/>
    <property type="evidence" value="ECO:0007669"/>
    <property type="project" value="UniProtKB-SubCell"/>
</dbReference>
<dbReference type="Gene3D" id="1.25.40.10">
    <property type="entry name" value="Tetratricopeptide repeat domain"/>
    <property type="match status" value="1"/>
</dbReference>
<evidence type="ECO:0000256" key="5">
    <source>
        <dbReference type="ARBA" id="ARBA00022679"/>
    </source>
</evidence>
<dbReference type="InterPro" id="IPR044421">
    <property type="entry name" value="SMYD4_SET"/>
</dbReference>
<dbReference type="CDD" id="cd10536">
    <property type="entry name" value="SET_SMYD4"/>
    <property type="match status" value="1"/>
</dbReference>
<dbReference type="InterPro" id="IPR046341">
    <property type="entry name" value="SET_dom_sf"/>
</dbReference>
<evidence type="ECO:0000313" key="11">
    <source>
        <dbReference type="Proteomes" id="UP000318571"/>
    </source>
</evidence>
<dbReference type="GO" id="GO:0005737">
    <property type="term" value="C:cytoplasm"/>
    <property type="evidence" value="ECO:0007669"/>
    <property type="project" value="UniProtKB-SubCell"/>
</dbReference>
<dbReference type="GO" id="GO:0042826">
    <property type="term" value="F:histone deacetylase binding"/>
    <property type="evidence" value="ECO:0007669"/>
    <property type="project" value="TreeGrafter"/>
</dbReference>
<dbReference type="GO" id="GO:0008276">
    <property type="term" value="F:protein methyltransferase activity"/>
    <property type="evidence" value="ECO:0007669"/>
    <property type="project" value="UniProtKB-ARBA"/>
</dbReference>
<evidence type="ECO:0000259" key="9">
    <source>
        <dbReference type="PROSITE" id="PS50280"/>
    </source>
</evidence>
<protein>
    <recommendedName>
        <fullName evidence="9">SET domain-containing protein</fullName>
    </recommendedName>
</protein>
<dbReference type="STRING" id="6832.A0A553P854"/>
<evidence type="ECO:0000256" key="3">
    <source>
        <dbReference type="ARBA" id="ARBA00022490"/>
    </source>
</evidence>
<dbReference type="EMBL" id="VCGU01000007">
    <property type="protein sequence ID" value="TRY73863.1"/>
    <property type="molecule type" value="Genomic_DNA"/>
</dbReference>
<evidence type="ECO:0000256" key="4">
    <source>
        <dbReference type="ARBA" id="ARBA00022603"/>
    </source>
</evidence>
<keyword evidence="7" id="KW-0539">Nucleus</keyword>
<keyword evidence="6" id="KW-0949">S-adenosyl-L-methionine</keyword>
<dbReference type="AlphaFoldDB" id="A0A553P854"/>
<dbReference type="Gene3D" id="2.170.270.10">
    <property type="entry name" value="SET domain"/>
    <property type="match status" value="1"/>
</dbReference>
<dbReference type="InterPro" id="IPR001214">
    <property type="entry name" value="SET_dom"/>
</dbReference>
<dbReference type="InterPro" id="IPR011990">
    <property type="entry name" value="TPR-like_helical_dom_sf"/>
</dbReference>
<dbReference type="InterPro" id="IPR052097">
    <property type="entry name" value="SET-MYND_domain_protein"/>
</dbReference>
<dbReference type="Proteomes" id="UP000318571">
    <property type="component" value="Chromosome 3"/>
</dbReference>
<dbReference type="OrthoDB" id="5945798at2759"/>
<dbReference type="SUPFAM" id="SSF82199">
    <property type="entry name" value="SET domain"/>
    <property type="match status" value="1"/>
</dbReference>
<dbReference type="SUPFAM" id="SSF48452">
    <property type="entry name" value="TPR-like"/>
    <property type="match status" value="1"/>
</dbReference>
<comment type="catalytic activity">
    <reaction evidence="8">
        <text>L-lysyl-[protein] + S-adenosyl-L-methionine = N(6)-methyl-L-lysyl-[protein] + S-adenosyl-L-homocysteine + H(+)</text>
        <dbReference type="Rhea" id="RHEA:51736"/>
        <dbReference type="Rhea" id="RHEA-COMP:9752"/>
        <dbReference type="Rhea" id="RHEA-COMP:13053"/>
        <dbReference type="ChEBI" id="CHEBI:15378"/>
        <dbReference type="ChEBI" id="CHEBI:29969"/>
        <dbReference type="ChEBI" id="CHEBI:57856"/>
        <dbReference type="ChEBI" id="CHEBI:59789"/>
        <dbReference type="ChEBI" id="CHEBI:61929"/>
    </reaction>
</comment>
<dbReference type="GO" id="GO:0032259">
    <property type="term" value="P:methylation"/>
    <property type="evidence" value="ECO:0007669"/>
    <property type="project" value="UniProtKB-KW"/>
</dbReference>
<evidence type="ECO:0000256" key="7">
    <source>
        <dbReference type="ARBA" id="ARBA00023242"/>
    </source>
</evidence>
<accession>A0A553P854</accession>
<organism evidence="10 11">
    <name type="scientific">Tigriopus californicus</name>
    <name type="common">Marine copepod</name>
    <dbReference type="NCBI Taxonomy" id="6832"/>
    <lineage>
        <taxon>Eukaryota</taxon>
        <taxon>Metazoa</taxon>
        <taxon>Ecdysozoa</taxon>
        <taxon>Arthropoda</taxon>
        <taxon>Crustacea</taxon>
        <taxon>Multicrustacea</taxon>
        <taxon>Hexanauplia</taxon>
        <taxon>Copepoda</taxon>
        <taxon>Harpacticoida</taxon>
        <taxon>Harpacticidae</taxon>
        <taxon>Tigriopus</taxon>
    </lineage>
</organism>
<evidence type="ECO:0000256" key="8">
    <source>
        <dbReference type="ARBA" id="ARBA00048985"/>
    </source>
</evidence>
<dbReference type="GO" id="GO:0008170">
    <property type="term" value="F:N-methyltransferase activity"/>
    <property type="evidence" value="ECO:0007669"/>
    <property type="project" value="UniProtKB-ARBA"/>
</dbReference>